<organism evidence="1">
    <name type="scientific">Rhizophora mucronata</name>
    <name type="common">Asiatic mangrove</name>
    <dbReference type="NCBI Taxonomy" id="61149"/>
    <lineage>
        <taxon>Eukaryota</taxon>
        <taxon>Viridiplantae</taxon>
        <taxon>Streptophyta</taxon>
        <taxon>Embryophyta</taxon>
        <taxon>Tracheophyta</taxon>
        <taxon>Spermatophyta</taxon>
        <taxon>Magnoliopsida</taxon>
        <taxon>eudicotyledons</taxon>
        <taxon>Gunneridae</taxon>
        <taxon>Pentapetalae</taxon>
        <taxon>rosids</taxon>
        <taxon>fabids</taxon>
        <taxon>Malpighiales</taxon>
        <taxon>Rhizophoraceae</taxon>
        <taxon>Rhizophora</taxon>
    </lineage>
</organism>
<proteinExistence type="predicted"/>
<accession>A0A2P2QCJ7</accession>
<protein>
    <submittedName>
        <fullName evidence="1">Uncharacterized protein</fullName>
    </submittedName>
</protein>
<evidence type="ECO:0000313" key="1">
    <source>
        <dbReference type="EMBL" id="MBX64712.1"/>
    </source>
</evidence>
<dbReference type="AlphaFoldDB" id="A0A2P2QCJ7"/>
<reference evidence="1" key="1">
    <citation type="submission" date="2018-02" db="EMBL/GenBank/DDBJ databases">
        <title>Rhizophora mucronata_Transcriptome.</title>
        <authorList>
            <person name="Meera S.P."/>
            <person name="Sreeshan A."/>
            <person name="Augustine A."/>
        </authorList>
    </citation>
    <scope>NUCLEOTIDE SEQUENCE</scope>
    <source>
        <tissue evidence="1">Leaf</tissue>
    </source>
</reference>
<name>A0A2P2QCJ7_RHIMU</name>
<sequence>MKLKTKFYNLGNRSMNNLIY</sequence>
<dbReference type="EMBL" id="GGEC01084228">
    <property type="protein sequence ID" value="MBX64712.1"/>
    <property type="molecule type" value="Transcribed_RNA"/>
</dbReference>